<sequence>MPKVGMEELRRKDLISAAIQTIGERGSLDVTVAQIARKAGVSAALAHHYFGGKDQLLLATMRHLLSELGSDLRLALQAADSPRTRLSAIISVNFSASQFAHETIAAWLTFYAHAQQSLEMRRLLRVYARRLHSNLCFALEQLTDKQTAQHIAEGTGALIDGLYIRHALGADAPEAPKAIALVEDYITVQLARAPSKPSRNRH</sequence>
<keyword evidence="4 7" id="KW-0238">DNA-binding</keyword>
<evidence type="ECO:0000256" key="6">
    <source>
        <dbReference type="ARBA" id="ARBA00024936"/>
    </source>
</evidence>
<accession>A0A7W8EMV5</accession>
<evidence type="ECO:0000256" key="5">
    <source>
        <dbReference type="ARBA" id="ARBA00023163"/>
    </source>
</evidence>
<dbReference type="EMBL" id="JACHIL010000001">
    <property type="protein sequence ID" value="MBB5089564.1"/>
    <property type="molecule type" value="Genomic_DNA"/>
</dbReference>
<dbReference type="GO" id="GO:0000976">
    <property type="term" value="F:transcription cis-regulatory region binding"/>
    <property type="evidence" value="ECO:0007669"/>
    <property type="project" value="TreeGrafter"/>
</dbReference>
<keyword evidence="3 7" id="KW-0805">Transcription regulation</keyword>
<dbReference type="PRINTS" id="PR00455">
    <property type="entry name" value="HTHTETR"/>
</dbReference>
<feature type="DNA-binding region" description="H-T-H motif" evidence="7 8">
    <location>
        <begin position="31"/>
        <end position="50"/>
    </location>
</feature>
<dbReference type="PROSITE" id="PS01081">
    <property type="entry name" value="HTH_TETR_1"/>
    <property type="match status" value="1"/>
</dbReference>
<dbReference type="Pfam" id="PF13977">
    <property type="entry name" value="TetR_C_6"/>
    <property type="match status" value="1"/>
</dbReference>
<keyword evidence="2 7" id="KW-0678">Repressor</keyword>
<evidence type="ECO:0000256" key="3">
    <source>
        <dbReference type="ARBA" id="ARBA00023015"/>
    </source>
</evidence>
<dbReference type="GO" id="GO:0045892">
    <property type="term" value="P:negative regulation of DNA-templated transcription"/>
    <property type="evidence" value="ECO:0007669"/>
    <property type="project" value="UniProtKB-UniRule"/>
</dbReference>
<gene>
    <name evidence="7" type="primary">betI</name>
    <name evidence="10" type="ORF">HNQ68_000076</name>
</gene>
<feature type="domain" description="HTH tetR-type" evidence="9">
    <location>
        <begin position="8"/>
        <end position="68"/>
    </location>
</feature>
<dbReference type="InterPro" id="IPR036271">
    <property type="entry name" value="Tet_transcr_reg_TetR-rel_C_sf"/>
</dbReference>
<comment type="function">
    <text evidence="6">Repressor involved in the biosynthesis of the osmoprotectant glycine betaine. It represses transcription of the choline transporter BetT and the genes of BetAB involved in the synthesis of glycine betaine.</text>
</comment>
<dbReference type="Gene3D" id="1.10.357.10">
    <property type="entry name" value="Tetracycline Repressor, domain 2"/>
    <property type="match status" value="1"/>
</dbReference>
<evidence type="ECO:0000256" key="2">
    <source>
        <dbReference type="ARBA" id="ARBA00022491"/>
    </source>
</evidence>
<dbReference type="Proteomes" id="UP000531231">
    <property type="component" value="Unassembled WGS sequence"/>
</dbReference>
<evidence type="ECO:0000256" key="1">
    <source>
        <dbReference type="ARBA" id="ARBA00004719"/>
    </source>
</evidence>
<dbReference type="PROSITE" id="PS50977">
    <property type="entry name" value="HTH_TETR_2"/>
    <property type="match status" value="1"/>
</dbReference>
<evidence type="ECO:0000256" key="8">
    <source>
        <dbReference type="PROSITE-ProRule" id="PRU00335"/>
    </source>
</evidence>
<evidence type="ECO:0000313" key="11">
    <source>
        <dbReference type="Proteomes" id="UP000531231"/>
    </source>
</evidence>
<dbReference type="GO" id="GO:0003700">
    <property type="term" value="F:DNA-binding transcription factor activity"/>
    <property type="evidence" value="ECO:0007669"/>
    <property type="project" value="UniProtKB-UniRule"/>
</dbReference>
<dbReference type="AlphaFoldDB" id="A0A7W8EMV5"/>
<dbReference type="SUPFAM" id="SSF48498">
    <property type="entry name" value="Tetracyclin repressor-like, C-terminal domain"/>
    <property type="match status" value="1"/>
</dbReference>
<evidence type="ECO:0000256" key="7">
    <source>
        <dbReference type="HAMAP-Rule" id="MF_00768"/>
    </source>
</evidence>
<comment type="pathway">
    <text evidence="1 7">Amine and polyamine biosynthesis; betaine biosynthesis via choline pathway [regulation].</text>
</comment>
<comment type="caution">
    <text evidence="10">The sequence shown here is derived from an EMBL/GenBank/DDBJ whole genome shotgun (WGS) entry which is preliminary data.</text>
</comment>
<dbReference type="InterPro" id="IPR001647">
    <property type="entry name" value="HTH_TetR"/>
</dbReference>
<keyword evidence="11" id="KW-1185">Reference proteome</keyword>
<evidence type="ECO:0000313" key="10">
    <source>
        <dbReference type="EMBL" id="MBB5089564.1"/>
    </source>
</evidence>
<evidence type="ECO:0000259" key="9">
    <source>
        <dbReference type="PROSITE" id="PS50977"/>
    </source>
</evidence>
<dbReference type="PANTHER" id="PTHR30055">
    <property type="entry name" value="HTH-TYPE TRANSCRIPTIONAL REGULATOR RUTR"/>
    <property type="match status" value="1"/>
</dbReference>
<comment type="function">
    <text evidence="7">Repressor involved in choline regulation of the bet genes.</text>
</comment>
<dbReference type="InterPro" id="IPR050109">
    <property type="entry name" value="HTH-type_TetR-like_transc_reg"/>
</dbReference>
<reference evidence="10 11" key="1">
    <citation type="submission" date="2020-08" db="EMBL/GenBank/DDBJ databases">
        <title>Genomic Encyclopedia of Type Strains, Phase IV (KMG-IV): sequencing the most valuable type-strain genomes for metagenomic binning, comparative biology and taxonomic classification.</title>
        <authorList>
            <person name="Goeker M."/>
        </authorList>
    </citation>
    <scope>NUCLEOTIDE SEQUENCE [LARGE SCALE GENOMIC DNA]</scope>
    <source>
        <strain evidence="10 11">DSM 25620</strain>
    </source>
</reference>
<organism evidence="10 11">
    <name type="scientific">Pseudochrobactrum saccharolyticum</name>
    <dbReference type="NCBI Taxonomy" id="354352"/>
    <lineage>
        <taxon>Bacteria</taxon>
        <taxon>Pseudomonadati</taxon>
        <taxon>Pseudomonadota</taxon>
        <taxon>Alphaproteobacteria</taxon>
        <taxon>Hyphomicrobiales</taxon>
        <taxon>Brucellaceae</taxon>
        <taxon>Pseudochrobactrum</taxon>
    </lineage>
</organism>
<evidence type="ECO:0000256" key="4">
    <source>
        <dbReference type="ARBA" id="ARBA00023125"/>
    </source>
</evidence>
<proteinExistence type="inferred from homology"/>
<dbReference type="InterPro" id="IPR009057">
    <property type="entry name" value="Homeodomain-like_sf"/>
</dbReference>
<dbReference type="UniPathway" id="UPA00529"/>
<keyword evidence="5 7" id="KW-0804">Transcription</keyword>
<dbReference type="HAMAP" id="MF_00768">
    <property type="entry name" value="HTH_type_BetI"/>
    <property type="match status" value="1"/>
</dbReference>
<name>A0A7W8EMV5_9HYPH</name>
<dbReference type="InterPro" id="IPR017757">
    <property type="entry name" value="Tscrpt_rep_BetI"/>
</dbReference>
<dbReference type="SUPFAM" id="SSF46689">
    <property type="entry name" value="Homeodomain-like"/>
    <property type="match status" value="1"/>
</dbReference>
<dbReference type="RefSeq" id="WP_151158197.1">
    <property type="nucleotide sequence ID" value="NZ_JACHIL010000001.1"/>
</dbReference>
<dbReference type="NCBIfam" id="TIGR03384">
    <property type="entry name" value="betaine_BetI"/>
    <property type="match status" value="1"/>
</dbReference>
<protein>
    <recommendedName>
        <fullName evidence="7">HTH-type transcriptional regulator BetI</fullName>
    </recommendedName>
</protein>
<dbReference type="PANTHER" id="PTHR30055:SF234">
    <property type="entry name" value="HTH-TYPE TRANSCRIPTIONAL REGULATOR BETI"/>
    <property type="match status" value="1"/>
</dbReference>
<dbReference type="InterPro" id="IPR039538">
    <property type="entry name" value="BetI_C"/>
</dbReference>
<dbReference type="InterPro" id="IPR023772">
    <property type="entry name" value="DNA-bd_HTH_TetR-type_CS"/>
</dbReference>
<dbReference type="GO" id="GO:0019285">
    <property type="term" value="P:glycine betaine biosynthetic process from choline"/>
    <property type="evidence" value="ECO:0007669"/>
    <property type="project" value="UniProtKB-UniRule"/>
</dbReference>
<dbReference type="NCBIfam" id="NF001978">
    <property type="entry name" value="PRK00767.1"/>
    <property type="match status" value="1"/>
</dbReference>
<dbReference type="Pfam" id="PF00440">
    <property type="entry name" value="TetR_N"/>
    <property type="match status" value="1"/>
</dbReference>